<dbReference type="InParanoid" id="A0A2P6N353"/>
<dbReference type="SUPFAM" id="SSF101152">
    <property type="entry name" value="Mob1/phocein"/>
    <property type="match status" value="1"/>
</dbReference>
<dbReference type="AlphaFoldDB" id="A0A2P6N353"/>
<dbReference type="SMART" id="SM01388">
    <property type="entry name" value="Mob1_phocein"/>
    <property type="match status" value="1"/>
</dbReference>
<dbReference type="FunFam" id="1.20.140.30:FF:000001">
    <property type="entry name" value="MOB kinase activator 1A"/>
    <property type="match status" value="1"/>
</dbReference>
<accession>A0A2P6N353</accession>
<proteinExistence type="predicted"/>
<dbReference type="Pfam" id="PF03637">
    <property type="entry name" value="Mob1_phocein"/>
    <property type="match status" value="1"/>
</dbReference>
<evidence type="ECO:0008006" key="3">
    <source>
        <dbReference type="Google" id="ProtNLM"/>
    </source>
</evidence>
<dbReference type="EMBL" id="MDYQ01000227">
    <property type="protein sequence ID" value="PRP78389.1"/>
    <property type="molecule type" value="Genomic_DNA"/>
</dbReference>
<dbReference type="PANTHER" id="PTHR22599">
    <property type="entry name" value="MPS ONE BINDER KINASE ACTIVATOR-LIKE MOB"/>
    <property type="match status" value="1"/>
</dbReference>
<protein>
    <recommendedName>
        <fullName evidence="3">Mps1 binder-like protein</fullName>
    </recommendedName>
</protein>
<sequence>MSFFGLNKNKQQVKTKKTEDTKQYQLKQYAEATLGSGNLRQAVRLPEGEDLNEWLAVNTVDFFNQIHMLYGTITEFCTPQACPVMSAGPKYEYHWADGTTIKKAVKLDAPHYVDALMHWVQSHLDDENIFPSKIGIPFPKSFQTSVKNIFKRLFRVYAHIYHSHFNKIVSLGEEAHLNTSFKHFIYFVQEFQLVEKKELAPLQELITQLMNRTPE</sequence>
<dbReference type="InterPro" id="IPR005301">
    <property type="entry name" value="MOB_kinase_act_fam"/>
</dbReference>
<reference evidence="1 2" key="1">
    <citation type="journal article" date="2018" name="Genome Biol. Evol.">
        <title>Multiple Roots of Fruiting Body Formation in Amoebozoa.</title>
        <authorList>
            <person name="Hillmann F."/>
            <person name="Forbes G."/>
            <person name="Novohradska S."/>
            <person name="Ferling I."/>
            <person name="Riege K."/>
            <person name="Groth M."/>
            <person name="Westermann M."/>
            <person name="Marz M."/>
            <person name="Spaller T."/>
            <person name="Winckler T."/>
            <person name="Schaap P."/>
            <person name="Glockner G."/>
        </authorList>
    </citation>
    <scope>NUCLEOTIDE SEQUENCE [LARGE SCALE GENOMIC DNA]</scope>
    <source>
        <strain evidence="1 2">Jena</strain>
    </source>
</reference>
<dbReference type="InterPro" id="IPR036703">
    <property type="entry name" value="MOB_kinase_act_sf"/>
</dbReference>
<evidence type="ECO:0000313" key="2">
    <source>
        <dbReference type="Proteomes" id="UP000241769"/>
    </source>
</evidence>
<name>A0A2P6N353_9EUKA</name>
<gene>
    <name evidence="1" type="ORF">PROFUN_13801</name>
</gene>
<dbReference type="Proteomes" id="UP000241769">
    <property type="component" value="Unassembled WGS sequence"/>
</dbReference>
<comment type="caution">
    <text evidence="1">The sequence shown here is derived from an EMBL/GenBank/DDBJ whole genome shotgun (WGS) entry which is preliminary data.</text>
</comment>
<organism evidence="1 2">
    <name type="scientific">Planoprotostelium fungivorum</name>
    <dbReference type="NCBI Taxonomy" id="1890364"/>
    <lineage>
        <taxon>Eukaryota</taxon>
        <taxon>Amoebozoa</taxon>
        <taxon>Evosea</taxon>
        <taxon>Variosea</taxon>
        <taxon>Cavosteliida</taxon>
        <taxon>Cavosteliaceae</taxon>
        <taxon>Planoprotostelium</taxon>
    </lineage>
</organism>
<dbReference type="STRING" id="1890364.A0A2P6N353"/>
<dbReference type="FunCoup" id="A0A2P6N353">
    <property type="interactions" value="673"/>
</dbReference>
<keyword evidence="2" id="KW-1185">Reference proteome</keyword>
<dbReference type="OrthoDB" id="8170117at2759"/>
<evidence type="ECO:0000313" key="1">
    <source>
        <dbReference type="EMBL" id="PRP78389.1"/>
    </source>
</evidence>
<dbReference type="Gene3D" id="1.20.140.30">
    <property type="entry name" value="MOB kinase activator"/>
    <property type="match status" value="1"/>
</dbReference>